<proteinExistence type="inferred from homology"/>
<sequence>MVKKRTGVIGRGTPLSVFEPHANSRKCVLLGAGGHAKVVVDALKSRDLKIDGVVAPELANDHSFWRGLKVLGDDDWLIGQEPKEFILLNGVGGLPGNCLRQSLFDRFKSAGFEFQTVIHPNTTIGSEVTLGEGSQIMAGVVLQVGSHIGDNTIINTGATVDHDCQIGKSVHIAPGVNVSGEVVIEDEVHLGTGASVIQGVTIGVRSIVGAGTVVVQSLPMASKVVGPKPRLTVIGGRSQ</sequence>
<evidence type="ECO:0000313" key="8">
    <source>
        <dbReference type="EMBL" id="SFJ18399.1"/>
    </source>
</evidence>
<name>A0A1I3PAE0_9GAMM</name>
<keyword evidence="3" id="KW-0677">Repeat</keyword>
<dbReference type="InterPro" id="IPR011004">
    <property type="entry name" value="Trimer_LpxA-like_sf"/>
</dbReference>
<evidence type="ECO:0000256" key="1">
    <source>
        <dbReference type="ARBA" id="ARBA00007274"/>
    </source>
</evidence>
<dbReference type="InterPro" id="IPR041561">
    <property type="entry name" value="PglD_N"/>
</dbReference>
<evidence type="ECO:0000259" key="7">
    <source>
        <dbReference type="Pfam" id="PF17836"/>
    </source>
</evidence>
<dbReference type="PANTHER" id="PTHR43300">
    <property type="entry name" value="ACETYLTRANSFERASE"/>
    <property type="match status" value="1"/>
</dbReference>
<feature type="binding site" evidence="6">
    <location>
        <position position="171"/>
    </location>
    <ligand>
        <name>acetyl-CoA</name>
        <dbReference type="ChEBI" id="CHEBI:57288"/>
    </ligand>
</feature>
<dbReference type="Pfam" id="PF00132">
    <property type="entry name" value="Hexapep"/>
    <property type="match status" value="1"/>
</dbReference>
<dbReference type="GO" id="GO:0016746">
    <property type="term" value="F:acyltransferase activity"/>
    <property type="evidence" value="ECO:0007669"/>
    <property type="project" value="UniProtKB-KW"/>
</dbReference>
<evidence type="ECO:0000256" key="4">
    <source>
        <dbReference type="ARBA" id="ARBA00023315"/>
    </source>
</evidence>
<dbReference type="Pfam" id="PF14602">
    <property type="entry name" value="Hexapep_2"/>
    <property type="match status" value="1"/>
</dbReference>
<keyword evidence="9" id="KW-1185">Reference proteome</keyword>
<dbReference type="NCBIfam" id="TIGR03570">
    <property type="entry name" value="NeuD_NnaD"/>
    <property type="match status" value="1"/>
</dbReference>
<dbReference type="CDD" id="cd03360">
    <property type="entry name" value="LbH_AT_putative"/>
    <property type="match status" value="1"/>
</dbReference>
<feature type="site" description="Increases basicity of active site His" evidence="5">
    <location>
        <position position="163"/>
    </location>
</feature>
<reference evidence="8 9" key="1">
    <citation type="submission" date="2016-10" db="EMBL/GenBank/DDBJ databases">
        <authorList>
            <person name="de Groot N.N."/>
        </authorList>
    </citation>
    <scope>NUCLEOTIDE SEQUENCE [LARGE SCALE GENOMIC DNA]</scope>
    <source>
        <strain evidence="8 9">IBRC-M 10445</strain>
    </source>
</reference>
<dbReference type="InterPro" id="IPR018357">
    <property type="entry name" value="Hexapep_transf_CS"/>
</dbReference>
<dbReference type="Pfam" id="PF17836">
    <property type="entry name" value="PglD_N"/>
    <property type="match status" value="1"/>
</dbReference>
<dbReference type="Proteomes" id="UP000199445">
    <property type="component" value="Unassembled WGS sequence"/>
</dbReference>
<dbReference type="SUPFAM" id="SSF51161">
    <property type="entry name" value="Trimeric LpxA-like enzymes"/>
    <property type="match status" value="1"/>
</dbReference>
<evidence type="ECO:0000256" key="5">
    <source>
        <dbReference type="PIRSR" id="PIRSR620019-1"/>
    </source>
</evidence>
<dbReference type="OrthoDB" id="9794407at2"/>
<accession>A0A1I3PAE0</accession>
<dbReference type="Gene3D" id="2.160.10.10">
    <property type="entry name" value="Hexapeptide repeat proteins"/>
    <property type="match status" value="1"/>
</dbReference>
<evidence type="ECO:0000313" key="9">
    <source>
        <dbReference type="Proteomes" id="UP000199445"/>
    </source>
</evidence>
<feature type="domain" description="PglD N-terminal" evidence="7">
    <location>
        <begin position="28"/>
        <end position="105"/>
    </location>
</feature>
<dbReference type="PANTHER" id="PTHR43300:SF7">
    <property type="entry name" value="UDP-N-ACETYLBACILLOSAMINE N-ACETYLTRANSFERASE"/>
    <property type="match status" value="1"/>
</dbReference>
<evidence type="ECO:0000256" key="6">
    <source>
        <dbReference type="PIRSR" id="PIRSR620019-2"/>
    </source>
</evidence>
<keyword evidence="2 8" id="KW-0808">Transferase</keyword>
<feature type="binding site" evidence="6">
    <location>
        <position position="92"/>
    </location>
    <ligand>
        <name>substrate</name>
    </ligand>
</feature>
<protein>
    <submittedName>
        <fullName evidence="8">UDP-perosamine 4-acetyltransferase</fullName>
    </submittedName>
</protein>
<feature type="active site" description="Proton acceptor" evidence="5">
    <location>
        <position position="162"/>
    </location>
</feature>
<evidence type="ECO:0000256" key="2">
    <source>
        <dbReference type="ARBA" id="ARBA00022679"/>
    </source>
</evidence>
<dbReference type="Gene3D" id="3.40.50.20">
    <property type="match status" value="1"/>
</dbReference>
<dbReference type="InterPro" id="IPR050179">
    <property type="entry name" value="Trans_hexapeptide_repeat"/>
</dbReference>
<dbReference type="PROSITE" id="PS00101">
    <property type="entry name" value="HEXAPEP_TRANSFERASES"/>
    <property type="match status" value="1"/>
</dbReference>
<comment type="similarity">
    <text evidence="1">Belongs to the transferase hexapeptide repeat family.</text>
</comment>
<dbReference type="InterPro" id="IPR001451">
    <property type="entry name" value="Hexapep"/>
</dbReference>
<dbReference type="AlphaFoldDB" id="A0A1I3PAE0"/>
<dbReference type="InterPro" id="IPR020019">
    <property type="entry name" value="AcTrfase_PglD-like"/>
</dbReference>
<evidence type="ECO:0000256" key="3">
    <source>
        <dbReference type="ARBA" id="ARBA00022737"/>
    </source>
</evidence>
<keyword evidence="4" id="KW-0012">Acyltransferase</keyword>
<dbReference type="EMBL" id="FOSC01000001">
    <property type="protein sequence ID" value="SFJ18399.1"/>
    <property type="molecule type" value="Genomic_DNA"/>
</dbReference>
<organism evidence="8 9">
    <name type="scientific">Marinobacter persicus</name>
    <dbReference type="NCBI Taxonomy" id="930118"/>
    <lineage>
        <taxon>Bacteria</taxon>
        <taxon>Pseudomonadati</taxon>
        <taxon>Pseudomonadota</taxon>
        <taxon>Gammaproteobacteria</taxon>
        <taxon>Pseudomonadales</taxon>
        <taxon>Marinobacteraceae</taxon>
        <taxon>Marinobacter</taxon>
    </lineage>
</organism>
<gene>
    <name evidence="8" type="ORF">SAMN05216429_101130</name>
</gene>